<keyword evidence="1" id="KW-0805">Transcription regulation</keyword>
<feature type="domain" description="HTH iclR-type" evidence="4">
    <location>
        <begin position="1"/>
        <end position="63"/>
    </location>
</feature>
<evidence type="ECO:0000313" key="7">
    <source>
        <dbReference type="Proteomes" id="UP000035963"/>
    </source>
</evidence>
<evidence type="ECO:0000256" key="2">
    <source>
        <dbReference type="ARBA" id="ARBA00023125"/>
    </source>
</evidence>
<dbReference type="Pfam" id="PF01614">
    <property type="entry name" value="IclR_C"/>
    <property type="match status" value="1"/>
</dbReference>
<dbReference type="PATRIC" id="fig|908627.4.peg.3059"/>
<keyword evidence="3" id="KW-0804">Transcription</keyword>
<feature type="domain" description="IclR-ED" evidence="5">
    <location>
        <begin position="64"/>
        <end position="243"/>
    </location>
</feature>
<dbReference type="RefSeq" id="WP_047847199.1">
    <property type="nucleotide sequence ID" value="NZ_AEJF01000088.1"/>
</dbReference>
<dbReference type="SMART" id="SM00346">
    <property type="entry name" value="HTH_ICLR"/>
    <property type="match status" value="1"/>
</dbReference>
<evidence type="ECO:0000256" key="3">
    <source>
        <dbReference type="ARBA" id="ARBA00023163"/>
    </source>
</evidence>
<dbReference type="GO" id="GO:0003700">
    <property type="term" value="F:DNA-binding transcription factor activity"/>
    <property type="evidence" value="ECO:0007669"/>
    <property type="project" value="TreeGrafter"/>
</dbReference>
<dbReference type="SUPFAM" id="SSF55781">
    <property type="entry name" value="GAF domain-like"/>
    <property type="match status" value="1"/>
</dbReference>
<keyword evidence="7" id="KW-1185">Reference proteome</keyword>
<evidence type="ECO:0000259" key="4">
    <source>
        <dbReference type="PROSITE" id="PS51077"/>
    </source>
</evidence>
<dbReference type="InterPro" id="IPR029016">
    <property type="entry name" value="GAF-like_dom_sf"/>
</dbReference>
<dbReference type="InterPro" id="IPR050707">
    <property type="entry name" value="HTH_MetabolicPath_Reg"/>
</dbReference>
<evidence type="ECO:0000256" key="1">
    <source>
        <dbReference type="ARBA" id="ARBA00023015"/>
    </source>
</evidence>
<evidence type="ECO:0000259" key="5">
    <source>
        <dbReference type="PROSITE" id="PS51078"/>
    </source>
</evidence>
<dbReference type="InterPro" id="IPR036388">
    <property type="entry name" value="WH-like_DNA-bd_sf"/>
</dbReference>
<dbReference type="AlphaFoldDB" id="A0A0J1CYL6"/>
<dbReference type="PROSITE" id="PS51078">
    <property type="entry name" value="ICLR_ED"/>
    <property type="match status" value="1"/>
</dbReference>
<protein>
    <submittedName>
        <fullName evidence="6">Transcriptional regulator</fullName>
    </submittedName>
</protein>
<organism evidence="6 7">
    <name type="scientific">Caballeronia mineralivorans PML1(12)</name>
    <dbReference type="NCBI Taxonomy" id="908627"/>
    <lineage>
        <taxon>Bacteria</taxon>
        <taxon>Pseudomonadati</taxon>
        <taxon>Pseudomonadota</taxon>
        <taxon>Betaproteobacteria</taxon>
        <taxon>Burkholderiales</taxon>
        <taxon>Burkholderiaceae</taxon>
        <taxon>Caballeronia</taxon>
    </lineage>
</organism>
<gene>
    <name evidence="6" type="ORF">EOS_13730</name>
</gene>
<dbReference type="EMBL" id="AEJF01000088">
    <property type="protein sequence ID" value="KLU25635.1"/>
    <property type="molecule type" value="Genomic_DNA"/>
</dbReference>
<dbReference type="GO" id="GO:0003677">
    <property type="term" value="F:DNA binding"/>
    <property type="evidence" value="ECO:0007669"/>
    <property type="project" value="UniProtKB-KW"/>
</dbReference>
<reference evidence="6 7" key="1">
    <citation type="journal article" date="2015" name="Genome Announc.">
        <title>Draft Genome Sequence of Burkholderia sp. Strain PML1(12), an Ectomycorrhizosphere-Inhabiting Bacterium with Effective Mineral-Weathering Ability.</title>
        <authorList>
            <person name="Uroz S."/>
            <person name="Oger P."/>
        </authorList>
    </citation>
    <scope>NUCLEOTIDE SEQUENCE [LARGE SCALE GENOMIC DNA]</scope>
    <source>
        <strain evidence="7">PML1(12)</strain>
    </source>
</reference>
<dbReference type="OrthoDB" id="13103at2"/>
<evidence type="ECO:0000313" key="6">
    <source>
        <dbReference type="EMBL" id="KLU25635.1"/>
    </source>
</evidence>
<dbReference type="GO" id="GO:0045892">
    <property type="term" value="P:negative regulation of DNA-templated transcription"/>
    <property type="evidence" value="ECO:0007669"/>
    <property type="project" value="TreeGrafter"/>
</dbReference>
<dbReference type="InterPro" id="IPR005471">
    <property type="entry name" value="Tscrpt_reg_IclR_N"/>
</dbReference>
<dbReference type="PROSITE" id="PS51077">
    <property type="entry name" value="HTH_ICLR"/>
    <property type="match status" value="1"/>
</dbReference>
<proteinExistence type="predicted"/>
<comment type="caution">
    <text evidence="6">The sequence shown here is derived from an EMBL/GenBank/DDBJ whole genome shotgun (WGS) entry which is preliminary data.</text>
</comment>
<dbReference type="InterPro" id="IPR036390">
    <property type="entry name" value="WH_DNA-bd_sf"/>
</dbReference>
<dbReference type="Gene3D" id="1.10.10.10">
    <property type="entry name" value="Winged helix-like DNA-binding domain superfamily/Winged helix DNA-binding domain"/>
    <property type="match status" value="1"/>
</dbReference>
<sequence length="243" mass="26598">MKSLLKSLEILEAVSQNQPVSVGVLARLLDMPKSSVQRVLLTFLEAGWLRQTGGDLTRWEVGARILGVRPAALRGGALYAAAREPMRELRDLTNETIHLSIPDSTKSMVLIDRADCTQTVRTFSPIGDLSPFHATATGLAVLAYMSETQVEEILSRDLTKFSDTTPCDPVEIRLELERIRQRGYSINLSQYRRAVCAIGAAIIDSDGVPVGSICISMPESRYEPERLDEWGKAVAKAAAAISV</sequence>
<keyword evidence="2" id="KW-0238">DNA-binding</keyword>
<dbReference type="PANTHER" id="PTHR30136">
    <property type="entry name" value="HELIX-TURN-HELIX TRANSCRIPTIONAL REGULATOR, ICLR FAMILY"/>
    <property type="match status" value="1"/>
</dbReference>
<dbReference type="SUPFAM" id="SSF46785">
    <property type="entry name" value="Winged helix' DNA-binding domain"/>
    <property type="match status" value="1"/>
</dbReference>
<accession>A0A0J1CYL6</accession>
<dbReference type="PANTHER" id="PTHR30136:SF24">
    <property type="entry name" value="HTH-TYPE TRANSCRIPTIONAL REPRESSOR ALLR"/>
    <property type="match status" value="1"/>
</dbReference>
<name>A0A0J1CYL6_9BURK</name>
<dbReference type="InterPro" id="IPR014757">
    <property type="entry name" value="Tscrpt_reg_IclR_C"/>
</dbReference>
<dbReference type="Gene3D" id="3.30.450.40">
    <property type="match status" value="1"/>
</dbReference>
<dbReference type="Proteomes" id="UP000035963">
    <property type="component" value="Unassembled WGS sequence"/>
</dbReference>
<dbReference type="Pfam" id="PF09339">
    <property type="entry name" value="HTH_IclR"/>
    <property type="match status" value="1"/>
</dbReference>